<dbReference type="HAMAP" id="MF_00041">
    <property type="entry name" value="Cys_tRNA_synth"/>
    <property type="match status" value="1"/>
</dbReference>
<dbReference type="Pfam" id="PF23493">
    <property type="entry name" value="CysS_C"/>
    <property type="match status" value="1"/>
</dbReference>
<evidence type="ECO:0000256" key="1">
    <source>
        <dbReference type="ARBA" id="ARBA00011245"/>
    </source>
</evidence>
<evidence type="ECO:0000259" key="11">
    <source>
        <dbReference type="Pfam" id="PF23493"/>
    </source>
</evidence>
<keyword evidence="8 9" id="KW-0030">Aminoacyl-tRNA synthetase</keyword>
<dbReference type="EC" id="6.1.1.16" evidence="9"/>
<feature type="binding site" evidence="9">
    <location>
        <position position="258"/>
    </location>
    <ligand>
        <name>Zn(2+)</name>
        <dbReference type="ChEBI" id="CHEBI:29105"/>
    </ligand>
</feature>
<comment type="subcellular location">
    <subcellularLocation>
        <location evidence="9">Cytoplasm</location>
    </subcellularLocation>
</comment>
<evidence type="ECO:0000256" key="4">
    <source>
        <dbReference type="ARBA" id="ARBA00022741"/>
    </source>
</evidence>
<dbReference type="NCBIfam" id="TIGR00435">
    <property type="entry name" value="cysS"/>
    <property type="match status" value="1"/>
</dbReference>
<dbReference type="SUPFAM" id="SSF52374">
    <property type="entry name" value="Nucleotidylyl transferase"/>
    <property type="match status" value="1"/>
</dbReference>
<dbReference type="Gene3D" id="1.20.120.640">
    <property type="entry name" value="Anticodon-binding domain of a subclass of class I aminoacyl-tRNA synthetases"/>
    <property type="match status" value="1"/>
</dbReference>
<dbReference type="InterPro" id="IPR032678">
    <property type="entry name" value="tRNA-synt_1_cat_dom"/>
</dbReference>
<dbReference type="STRING" id="1798475.A2837_02065"/>
<dbReference type="GO" id="GO:0005829">
    <property type="term" value="C:cytosol"/>
    <property type="evidence" value="ECO:0007669"/>
    <property type="project" value="TreeGrafter"/>
</dbReference>
<keyword evidence="6 9" id="KW-0067">ATP-binding</keyword>
<gene>
    <name evidence="9" type="primary">cysS</name>
    <name evidence="12" type="ORF">A2837_02065</name>
</gene>
<dbReference type="Proteomes" id="UP000176322">
    <property type="component" value="Unassembled WGS sequence"/>
</dbReference>
<dbReference type="PANTHER" id="PTHR10890">
    <property type="entry name" value="CYSTEINYL-TRNA SYNTHETASE"/>
    <property type="match status" value="1"/>
</dbReference>
<feature type="binding site" evidence="9">
    <location>
        <position position="41"/>
    </location>
    <ligand>
        <name>Zn(2+)</name>
        <dbReference type="ChEBI" id="CHEBI:29105"/>
    </ligand>
</feature>
<dbReference type="SUPFAM" id="SSF47323">
    <property type="entry name" value="Anticodon-binding domain of a subclass of class I aminoacyl-tRNA synthetases"/>
    <property type="match status" value="1"/>
</dbReference>
<evidence type="ECO:0000313" key="13">
    <source>
        <dbReference type="Proteomes" id="UP000176322"/>
    </source>
</evidence>
<dbReference type="Gene3D" id="3.40.50.620">
    <property type="entry name" value="HUPs"/>
    <property type="match status" value="1"/>
</dbReference>
<dbReference type="GO" id="GO:0005524">
    <property type="term" value="F:ATP binding"/>
    <property type="evidence" value="ECO:0007669"/>
    <property type="project" value="UniProtKB-UniRule"/>
</dbReference>
<reference evidence="12 13" key="1">
    <citation type="journal article" date="2016" name="Nat. Commun.">
        <title>Thousands of microbial genomes shed light on interconnected biogeochemical processes in an aquifer system.</title>
        <authorList>
            <person name="Anantharaman K."/>
            <person name="Brown C.T."/>
            <person name="Hug L.A."/>
            <person name="Sharon I."/>
            <person name="Castelle C.J."/>
            <person name="Probst A.J."/>
            <person name="Thomas B.C."/>
            <person name="Singh A."/>
            <person name="Wilkins M.J."/>
            <person name="Karaoz U."/>
            <person name="Brodie E.L."/>
            <person name="Williams K.H."/>
            <person name="Hubbard S.S."/>
            <person name="Banfield J.F."/>
        </authorList>
    </citation>
    <scope>NUCLEOTIDE SEQUENCE [LARGE SCALE GENOMIC DNA]</scope>
</reference>
<dbReference type="PRINTS" id="PR00983">
    <property type="entry name" value="TRNASYNTHCYS"/>
</dbReference>
<dbReference type="InterPro" id="IPR014729">
    <property type="entry name" value="Rossmann-like_a/b/a_fold"/>
</dbReference>
<feature type="binding site" evidence="9">
    <location>
        <position position="233"/>
    </location>
    <ligand>
        <name>Zn(2+)</name>
        <dbReference type="ChEBI" id="CHEBI:29105"/>
    </ligand>
</feature>
<evidence type="ECO:0000256" key="7">
    <source>
        <dbReference type="ARBA" id="ARBA00022917"/>
    </source>
</evidence>
<keyword evidence="5 9" id="KW-0862">Zinc</keyword>
<feature type="binding site" evidence="9">
    <location>
        <position position="262"/>
    </location>
    <ligand>
        <name>Zn(2+)</name>
        <dbReference type="ChEBI" id="CHEBI:29105"/>
    </ligand>
</feature>
<feature type="short sequence motif" description="'HIGH' region" evidence="9">
    <location>
        <begin position="43"/>
        <end position="53"/>
    </location>
</feature>
<keyword evidence="3 9" id="KW-0479">Metal-binding</keyword>
<evidence type="ECO:0000259" key="10">
    <source>
        <dbReference type="Pfam" id="PF01406"/>
    </source>
</evidence>
<dbReference type="AlphaFoldDB" id="A0A1F6BYS8"/>
<keyword evidence="4 9" id="KW-0547">Nucleotide-binding</keyword>
<dbReference type="GO" id="GO:0004817">
    <property type="term" value="F:cysteine-tRNA ligase activity"/>
    <property type="evidence" value="ECO:0007669"/>
    <property type="project" value="UniProtKB-UniRule"/>
</dbReference>
<comment type="similarity">
    <text evidence="9">Belongs to the class-I aminoacyl-tRNA synthetase family.</text>
</comment>
<comment type="caution">
    <text evidence="12">The sequence shown here is derived from an EMBL/GenBank/DDBJ whole genome shotgun (WGS) entry which is preliminary data.</text>
</comment>
<keyword evidence="2 9" id="KW-0436">Ligase</keyword>
<comment type="cofactor">
    <cofactor evidence="9">
        <name>Zn(2+)</name>
        <dbReference type="ChEBI" id="CHEBI:29105"/>
    </cofactor>
    <text evidence="9">Binds 1 zinc ion per subunit.</text>
</comment>
<accession>A0A1F6BYS8</accession>
<dbReference type="GO" id="GO:0008270">
    <property type="term" value="F:zinc ion binding"/>
    <property type="evidence" value="ECO:0007669"/>
    <property type="project" value="UniProtKB-UniRule"/>
</dbReference>
<keyword evidence="9" id="KW-0963">Cytoplasm</keyword>
<dbReference type="PANTHER" id="PTHR10890:SF3">
    <property type="entry name" value="CYSTEINE--TRNA LIGASE, CYTOPLASMIC"/>
    <property type="match status" value="1"/>
</dbReference>
<evidence type="ECO:0000256" key="6">
    <source>
        <dbReference type="ARBA" id="ARBA00022840"/>
    </source>
</evidence>
<comment type="catalytic activity">
    <reaction evidence="9">
        <text>tRNA(Cys) + L-cysteine + ATP = L-cysteinyl-tRNA(Cys) + AMP + diphosphate</text>
        <dbReference type="Rhea" id="RHEA:17773"/>
        <dbReference type="Rhea" id="RHEA-COMP:9661"/>
        <dbReference type="Rhea" id="RHEA-COMP:9679"/>
        <dbReference type="ChEBI" id="CHEBI:30616"/>
        <dbReference type="ChEBI" id="CHEBI:33019"/>
        <dbReference type="ChEBI" id="CHEBI:35235"/>
        <dbReference type="ChEBI" id="CHEBI:78442"/>
        <dbReference type="ChEBI" id="CHEBI:78517"/>
        <dbReference type="ChEBI" id="CHEBI:456215"/>
        <dbReference type="EC" id="6.1.1.16"/>
    </reaction>
</comment>
<feature type="domain" description="tRNA synthetases class I catalytic" evidence="10">
    <location>
        <begin position="28"/>
        <end position="337"/>
    </location>
</feature>
<sequence length="480" mass="54076">MLFGLFQKRPTLPPIYLHNTATGRKEEFKSLQSGVVTMYSCGPTVYDHIHIGNLRAYLLPDLLTRLFLHYGFKVNSTVNLTDFGHLTDDADAGEDKMMKGMRREGYEITLENMLAFPVPYIESFKSDNLDFGNLPPSQYARASDYIAEQIKLIETLEQKGYTYRISDGVYFEVSKFPAYGVLGNIDLEKIRAGARVETNPEKHHPADFALWKNGDLGWDSRWGKGFPGWHIECAAMAFATLGKQIDVHTGGEDLMYTHHNGEIAQAECATGKKYVGYWMHNAFVTMNDQKVAKSAGNGFRLQHLSDQGFAPADYRFWLLQSHYRTTANFTWEALEGARAGLLRLRRMVYEELSEVVPGKIDQKYQERVLRAVADDLDTPTAIATLFELAKDQKITPANKLATIQFVDSLLALGLGKGAAEGRAELGVVEVLPTELVKLLQDREVARQTRDFVRADEIRDEITARGYLIEDGSDGAKLRRK</sequence>
<feature type="binding site" evidence="9">
    <location>
        <position position="293"/>
    </location>
    <ligand>
        <name>ATP</name>
        <dbReference type="ChEBI" id="CHEBI:30616"/>
    </ligand>
</feature>
<feature type="domain" description="Cysteinyl-tRNA ligase anticodon binding" evidence="11">
    <location>
        <begin position="431"/>
        <end position="474"/>
    </location>
</feature>
<evidence type="ECO:0000256" key="5">
    <source>
        <dbReference type="ARBA" id="ARBA00022833"/>
    </source>
</evidence>
<evidence type="ECO:0000313" key="12">
    <source>
        <dbReference type="EMBL" id="OGG41973.1"/>
    </source>
</evidence>
<dbReference type="InterPro" id="IPR056411">
    <property type="entry name" value="CysS_C"/>
</dbReference>
<evidence type="ECO:0000256" key="2">
    <source>
        <dbReference type="ARBA" id="ARBA00022598"/>
    </source>
</evidence>
<comment type="caution">
    <text evidence="9">Lacks conserved residue(s) required for the propagation of feature annotation.</text>
</comment>
<comment type="subunit">
    <text evidence="1 9">Monomer.</text>
</comment>
<protein>
    <recommendedName>
        <fullName evidence="9">Cysteine--tRNA ligase</fullName>
        <ecNumber evidence="9">6.1.1.16</ecNumber>
    </recommendedName>
    <alternativeName>
        <fullName evidence="9">Cysteinyl-tRNA synthetase</fullName>
        <shortName evidence="9">CysRS</shortName>
    </alternativeName>
</protein>
<proteinExistence type="inferred from homology"/>
<organism evidence="12 13">
    <name type="scientific">Candidatus Kaiserbacteria bacterium RIFCSPHIGHO2_01_FULL_46_22</name>
    <dbReference type="NCBI Taxonomy" id="1798475"/>
    <lineage>
        <taxon>Bacteria</taxon>
        <taxon>Candidatus Kaiseribacteriota</taxon>
    </lineage>
</organism>
<keyword evidence="7 9" id="KW-0648">Protein biosynthesis</keyword>
<evidence type="ECO:0000256" key="9">
    <source>
        <dbReference type="HAMAP-Rule" id="MF_00041"/>
    </source>
</evidence>
<evidence type="ECO:0000256" key="8">
    <source>
        <dbReference type="ARBA" id="ARBA00023146"/>
    </source>
</evidence>
<dbReference type="InterPro" id="IPR024909">
    <property type="entry name" value="Cys-tRNA/MSH_ligase"/>
</dbReference>
<dbReference type="Pfam" id="PF01406">
    <property type="entry name" value="tRNA-synt_1e"/>
    <property type="match status" value="1"/>
</dbReference>
<dbReference type="GO" id="GO:0006423">
    <property type="term" value="P:cysteinyl-tRNA aminoacylation"/>
    <property type="evidence" value="ECO:0007669"/>
    <property type="project" value="UniProtKB-UniRule"/>
</dbReference>
<dbReference type="InterPro" id="IPR015803">
    <property type="entry name" value="Cys-tRNA-ligase"/>
</dbReference>
<dbReference type="InterPro" id="IPR009080">
    <property type="entry name" value="tRNAsynth_Ia_anticodon-bd"/>
</dbReference>
<dbReference type="EMBL" id="MFKO01000002">
    <property type="protein sequence ID" value="OGG41973.1"/>
    <property type="molecule type" value="Genomic_DNA"/>
</dbReference>
<name>A0A1F6BYS8_9BACT</name>
<evidence type="ECO:0000256" key="3">
    <source>
        <dbReference type="ARBA" id="ARBA00022723"/>
    </source>
</evidence>